<dbReference type="GO" id="GO:0005829">
    <property type="term" value="C:cytosol"/>
    <property type="evidence" value="ECO:0007669"/>
    <property type="project" value="TreeGrafter"/>
</dbReference>
<dbReference type="Gene3D" id="2.60.120.10">
    <property type="entry name" value="Jelly Rolls"/>
    <property type="match status" value="1"/>
</dbReference>
<sequence>MNCLHCNKSYCMSFVPIFQVLNGDEMKEISQIITRQTFKKGEPIFLAGDMKKSLFVVHKGKVKITHISEDGREQVIRIMRTGDFFGDLSLFNNTPLTTNAEALELIEICMLEGEAFKNILRKTPDLLLNILAQMSERLERAEFQLSQLSTQDVGQRLAAFILEQAADHDNNAFVLPVNKTDAASLLGTSRETLSRKLSLFQKQGYIQMSGRKVKICNRAALEEML</sequence>
<dbReference type="PRINTS" id="PR00034">
    <property type="entry name" value="HTHCRP"/>
</dbReference>
<dbReference type="RefSeq" id="WP_190997719.1">
    <property type="nucleotide sequence ID" value="NZ_JACXSI010000014.1"/>
</dbReference>
<dbReference type="InterPro" id="IPR014710">
    <property type="entry name" value="RmlC-like_jellyroll"/>
</dbReference>
<dbReference type="AlphaFoldDB" id="A0A927CUS1"/>
<keyword evidence="8" id="KW-1185">Reference proteome</keyword>
<evidence type="ECO:0000313" key="7">
    <source>
        <dbReference type="EMBL" id="MBD3108183.1"/>
    </source>
</evidence>
<proteinExistence type="predicted"/>
<dbReference type="InterPro" id="IPR000595">
    <property type="entry name" value="cNMP-bd_dom"/>
</dbReference>
<evidence type="ECO:0000256" key="3">
    <source>
        <dbReference type="ARBA" id="ARBA00023159"/>
    </source>
</evidence>
<feature type="domain" description="HTH crp-type" evidence="6">
    <location>
        <begin position="151"/>
        <end position="219"/>
    </location>
</feature>
<dbReference type="SUPFAM" id="SSF51206">
    <property type="entry name" value="cAMP-binding domain-like"/>
    <property type="match status" value="1"/>
</dbReference>
<dbReference type="SUPFAM" id="SSF46785">
    <property type="entry name" value="Winged helix' DNA-binding domain"/>
    <property type="match status" value="1"/>
</dbReference>
<dbReference type="SMART" id="SM00419">
    <property type="entry name" value="HTH_CRP"/>
    <property type="match status" value="1"/>
</dbReference>
<dbReference type="PROSITE" id="PS51063">
    <property type="entry name" value="HTH_CRP_2"/>
    <property type="match status" value="1"/>
</dbReference>
<organism evidence="7 8">
    <name type="scientific">Peribacillus faecalis</name>
    <dbReference type="NCBI Taxonomy" id="2772559"/>
    <lineage>
        <taxon>Bacteria</taxon>
        <taxon>Bacillati</taxon>
        <taxon>Bacillota</taxon>
        <taxon>Bacilli</taxon>
        <taxon>Bacillales</taxon>
        <taxon>Bacillaceae</taxon>
        <taxon>Peribacillus</taxon>
    </lineage>
</organism>
<comment type="caution">
    <text evidence="7">The sequence shown here is derived from an EMBL/GenBank/DDBJ whole genome shotgun (WGS) entry which is preliminary data.</text>
</comment>
<dbReference type="CDD" id="cd00038">
    <property type="entry name" value="CAP_ED"/>
    <property type="match status" value="1"/>
</dbReference>
<dbReference type="GO" id="GO:0003700">
    <property type="term" value="F:DNA-binding transcription factor activity"/>
    <property type="evidence" value="ECO:0007669"/>
    <property type="project" value="TreeGrafter"/>
</dbReference>
<keyword evidence="1" id="KW-0805">Transcription regulation</keyword>
<dbReference type="Pfam" id="PF00027">
    <property type="entry name" value="cNMP_binding"/>
    <property type="match status" value="1"/>
</dbReference>
<dbReference type="InterPro" id="IPR036390">
    <property type="entry name" value="WH_DNA-bd_sf"/>
</dbReference>
<dbReference type="InterPro" id="IPR050397">
    <property type="entry name" value="Env_Response_Regulators"/>
</dbReference>
<dbReference type="GO" id="GO:0003677">
    <property type="term" value="F:DNA binding"/>
    <property type="evidence" value="ECO:0007669"/>
    <property type="project" value="UniProtKB-KW"/>
</dbReference>
<dbReference type="Pfam" id="PF13545">
    <property type="entry name" value="HTH_Crp_2"/>
    <property type="match status" value="1"/>
</dbReference>
<dbReference type="InterPro" id="IPR018490">
    <property type="entry name" value="cNMP-bd_dom_sf"/>
</dbReference>
<feature type="domain" description="Cyclic nucleotide-binding" evidence="5">
    <location>
        <begin position="17"/>
        <end position="137"/>
    </location>
</feature>
<reference evidence="7" key="1">
    <citation type="submission" date="2020-09" db="EMBL/GenBank/DDBJ databases">
        <title>Bacillus faecalis sp. nov., a moderately halophilic bacterium isolated from cow faeces.</title>
        <authorList>
            <person name="Jiang L."/>
            <person name="Lee J."/>
        </authorList>
    </citation>
    <scope>NUCLEOTIDE SEQUENCE</scope>
    <source>
        <strain evidence="7">AGMB 02131</strain>
    </source>
</reference>
<keyword evidence="3" id="KW-0010">Activator</keyword>
<dbReference type="InterPro" id="IPR012318">
    <property type="entry name" value="HTH_CRP"/>
</dbReference>
<evidence type="ECO:0000259" key="5">
    <source>
        <dbReference type="PROSITE" id="PS50042"/>
    </source>
</evidence>
<keyword evidence="4" id="KW-0804">Transcription</keyword>
<accession>A0A927CUS1</accession>
<evidence type="ECO:0000256" key="1">
    <source>
        <dbReference type="ARBA" id="ARBA00023015"/>
    </source>
</evidence>
<name>A0A927CUS1_9BACI</name>
<evidence type="ECO:0000256" key="2">
    <source>
        <dbReference type="ARBA" id="ARBA00023125"/>
    </source>
</evidence>
<dbReference type="PROSITE" id="PS50042">
    <property type="entry name" value="CNMP_BINDING_3"/>
    <property type="match status" value="1"/>
</dbReference>
<dbReference type="EMBL" id="JACXSI010000014">
    <property type="protein sequence ID" value="MBD3108183.1"/>
    <property type="molecule type" value="Genomic_DNA"/>
</dbReference>
<gene>
    <name evidence="7" type="ORF">IEO70_07360</name>
</gene>
<protein>
    <submittedName>
        <fullName evidence="7">Crp/Fnr family transcriptional regulator</fullName>
    </submittedName>
</protein>
<dbReference type="Proteomes" id="UP000602076">
    <property type="component" value="Unassembled WGS sequence"/>
</dbReference>
<dbReference type="PANTHER" id="PTHR24567">
    <property type="entry name" value="CRP FAMILY TRANSCRIPTIONAL REGULATORY PROTEIN"/>
    <property type="match status" value="1"/>
</dbReference>
<evidence type="ECO:0000259" key="6">
    <source>
        <dbReference type="PROSITE" id="PS51063"/>
    </source>
</evidence>
<evidence type="ECO:0000313" key="8">
    <source>
        <dbReference type="Proteomes" id="UP000602076"/>
    </source>
</evidence>
<dbReference type="PANTHER" id="PTHR24567:SF28">
    <property type="entry name" value="LISTERIOLYSIN REGULATORY PROTEIN"/>
    <property type="match status" value="1"/>
</dbReference>
<keyword evidence="2" id="KW-0238">DNA-binding</keyword>
<evidence type="ECO:0000256" key="4">
    <source>
        <dbReference type="ARBA" id="ARBA00023163"/>
    </source>
</evidence>
<dbReference type="SMART" id="SM00100">
    <property type="entry name" value="cNMP"/>
    <property type="match status" value="1"/>
</dbReference>